<evidence type="ECO:0000313" key="3">
    <source>
        <dbReference type="EMBL" id="PXV71486.1"/>
    </source>
</evidence>
<accession>A0A318EPS0</accession>
<protein>
    <submittedName>
        <fullName evidence="3">Spore coat protein U-like protein</fullName>
    </submittedName>
</protein>
<dbReference type="EMBL" id="QICN01000001">
    <property type="protein sequence ID" value="PXV71486.1"/>
    <property type="molecule type" value="Genomic_DNA"/>
</dbReference>
<evidence type="ECO:0000313" key="4">
    <source>
        <dbReference type="Proteomes" id="UP000248330"/>
    </source>
</evidence>
<dbReference type="RefSeq" id="WP_170123857.1">
    <property type="nucleotide sequence ID" value="NZ_CAKZQT010000007.1"/>
</dbReference>
<dbReference type="PANTHER" id="PTHR37089">
    <property type="entry name" value="PROTEIN U-RELATED"/>
    <property type="match status" value="1"/>
</dbReference>
<dbReference type="AlphaFoldDB" id="A0A318EPS0"/>
<dbReference type="InterPro" id="IPR053167">
    <property type="entry name" value="Spore_coat_component"/>
</dbReference>
<feature type="domain" description="Spore coat protein U/FanG" evidence="2">
    <location>
        <begin position="27"/>
        <end position="160"/>
    </location>
</feature>
<dbReference type="InterPro" id="IPR007893">
    <property type="entry name" value="Spore_coat_U/FanG"/>
</dbReference>
<proteinExistence type="predicted"/>
<feature type="chain" id="PRO_5016346250" evidence="1">
    <location>
        <begin position="24"/>
        <end position="163"/>
    </location>
</feature>
<comment type="caution">
    <text evidence="3">The sequence shown here is derived from an EMBL/GenBank/DDBJ whole genome shotgun (WGS) entry which is preliminary data.</text>
</comment>
<keyword evidence="3" id="KW-0167">Capsid protein</keyword>
<reference evidence="3 4" key="1">
    <citation type="submission" date="2018-04" db="EMBL/GenBank/DDBJ databases">
        <title>Genomic Encyclopedia of Type Strains, Phase IV (KMG-IV): sequencing the most valuable type-strain genomes for metagenomic binning, comparative biology and taxonomic classification.</title>
        <authorList>
            <person name="Goeker M."/>
        </authorList>
    </citation>
    <scope>NUCLEOTIDE SEQUENCE [LARGE SCALE GENOMIC DNA]</scope>
    <source>
        <strain evidence="3 4">DSM 104150</strain>
    </source>
</reference>
<dbReference type="PANTHER" id="PTHR37089:SF4">
    <property type="entry name" value="EXPORTED PROTEIN"/>
    <property type="match status" value="1"/>
</dbReference>
<sequence length="163" mass="16499">MTQRPLLIAAAAAAALGGNAALAAEQTTTFDVQIVLEAACAVSADPLLDFGTAGLLSSAVDSDADITVLCTEGVVYDIGLSAGDNGGGVTTARKMLNGANDVTYDLFSDAGRSSHWGDIIDTDTVSATGTGANQTFTVYGRVPVQDTPPAGTYTDTITVTVTY</sequence>
<dbReference type="Proteomes" id="UP000248330">
    <property type="component" value="Unassembled WGS sequence"/>
</dbReference>
<gene>
    <name evidence="3" type="ORF">C8D93_101537</name>
</gene>
<keyword evidence="4" id="KW-1185">Reference proteome</keyword>
<organism evidence="3 4">
    <name type="scientific">Sinimarinibacterium flocculans</name>
    <dbReference type="NCBI Taxonomy" id="985250"/>
    <lineage>
        <taxon>Bacteria</taxon>
        <taxon>Pseudomonadati</taxon>
        <taxon>Pseudomonadota</taxon>
        <taxon>Gammaproteobacteria</taxon>
        <taxon>Nevskiales</taxon>
        <taxon>Nevskiaceae</taxon>
        <taxon>Sinimarinibacterium</taxon>
    </lineage>
</organism>
<name>A0A318EPS0_9GAMM</name>
<dbReference type="Pfam" id="PF05229">
    <property type="entry name" value="SCPU"/>
    <property type="match status" value="1"/>
</dbReference>
<evidence type="ECO:0000259" key="2">
    <source>
        <dbReference type="Pfam" id="PF05229"/>
    </source>
</evidence>
<keyword evidence="3" id="KW-0946">Virion</keyword>
<keyword evidence="1" id="KW-0732">Signal</keyword>
<dbReference type="SMART" id="SM00972">
    <property type="entry name" value="SCPU"/>
    <property type="match status" value="1"/>
</dbReference>
<evidence type="ECO:0000256" key="1">
    <source>
        <dbReference type="SAM" id="SignalP"/>
    </source>
</evidence>
<feature type="signal peptide" evidence="1">
    <location>
        <begin position="1"/>
        <end position="23"/>
    </location>
</feature>